<comment type="caution">
    <text evidence="2">The sequence shown here is derived from an EMBL/GenBank/DDBJ whole genome shotgun (WGS) entry which is preliminary data.</text>
</comment>
<name>A0A4R2PSJ9_9RHOB</name>
<gene>
    <name evidence="2" type="ORF">EV662_11667</name>
</gene>
<feature type="transmembrane region" description="Helical" evidence="1">
    <location>
        <begin position="70"/>
        <end position="87"/>
    </location>
</feature>
<sequence length="91" mass="9318">MTIDWGLVGSLVLSLGIGAAFGAVYLRLLWHSTQGIAAAGGAGRLILGFALRMALALGVLGLALWAGAGAGHLLAGLLGFVLVRQLVLRRR</sequence>
<keyword evidence="1" id="KW-0472">Membrane</keyword>
<dbReference type="Proteomes" id="UP000294835">
    <property type="component" value="Unassembled WGS sequence"/>
</dbReference>
<evidence type="ECO:0000313" key="2">
    <source>
        <dbReference type="EMBL" id="TCP38913.1"/>
    </source>
</evidence>
<keyword evidence="1" id="KW-1133">Transmembrane helix</keyword>
<dbReference type="InterPro" id="IPR017581">
    <property type="entry name" value="AtpR-like"/>
</dbReference>
<evidence type="ECO:0000256" key="1">
    <source>
        <dbReference type="SAM" id="Phobius"/>
    </source>
</evidence>
<keyword evidence="3" id="KW-1185">Reference proteome</keyword>
<proteinExistence type="predicted"/>
<organism evidence="2 3">
    <name type="scientific">Rhodovulum marinum</name>
    <dbReference type="NCBI Taxonomy" id="320662"/>
    <lineage>
        <taxon>Bacteria</taxon>
        <taxon>Pseudomonadati</taxon>
        <taxon>Pseudomonadota</taxon>
        <taxon>Alphaproteobacteria</taxon>
        <taxon>Rhodobacterales</taxon>
        <taxon>Paracoccaceae</taxon>
        <taxon>Rhodovulum</taxon>
    </lineage>
</organism>
<dbReference type="Pfam" id="PF12966">
    <property type="entry name" value="AtpR"/>
    <property type="match status" value="1"/>
</dbReference>
<evidence type="ECO:0000313" key="3">
    <source>
        <dbReference type="Proteomes" id="UP000294835"/>
    </source>
</evidence>
<protein>
    <submittedName>
        <fullName evidence="2">F1-F0 ATPase (N-ATPase) AtpR subunit</fullName>
    </submittedName>
</protein>
<dbReference type="RefSeq" id="WP_132465550.1">
    <property type="nucleotide sequence ID" value="NZ_SLXP01000016.1"/>
</dbReference>
<feature type="transmembrane region" description="Helical" evidence="1">
    <location>
        <begin position="6"/>
        <end position="30"/>
    </location>
</feature>
<reference evidence="2 3" key="1">
    <citation type="submission" date="2019-03" db="EMBL/GenBank/DDBJ databases">
        <title>Genomic Encyclopedia of Type Strains, Phase IV (KMG-IV): sequencing the most valuable type-strain genomes for metagenomic binning, comparative biology and taxonomic classification.</title>
        <authorList>
            <person name="Goeker M."/>
        </authorList>
    </citation>
    <scope>NUCLEOTIDE SEQUENCE [LARGE SCALE GENOMIC DNA]</scope>
    <source>
        <strain evidence="2 3">DSM 18063</strain>
    </source>
</reference>
<dbReference type="EMBL" id="SLXP01000016">
    <property type="protein sequence ID" value="TCP38913.1"/>
    <property type="molecule type" value="Genomic_DNA"/>
</dbReference>
<keyword evidence="1" id="KW-0812">Transmembrane</keyword>
<accession>A0A4R2PSJ9</accession>
<dbReference type="AlphaFoldDB" id="A0A4R2PSJ9"/>